<evidence type="ECO:0000313" key="1">
    <source>
        <dbReference type="EMBL" id="SEQ10352.1"/>
    </source>
</evidence>
<sequence>MMMLLIAFMLVIILTLFSKIKVISTVILNQEKQTALIAVYFYRIRLMNKLIDLSSEESYEEKSIREILKLLHSYSNNLLQKMKDLNDVVTVLLNRINFHKLSWNTHFGTGEASAAGMVSGGIWGTKGLILGLIYAKSNLKCDPVITVVPLFNQKYIESKFDCIVSIRIGQAIYGILKVIRKYPAKKEAII</sequence>
<organism evidence="1 2">
    <name type="scientific">Virgibacillus subterraneus</name>
    <dbReference type="NCBI Taxonomy" id="621109"/>
    <lineage>
        <taxon>Bacteria</taxon>
        <taxon>Bacillati</taxon>
        <taxon>Bacillota</taxon>
        <taxon>Bacilli</taxon>
        <taxon>Bacillales</taxon>
        <taxon>Bacillaceae</taxon>
        <taxon>Virgibacillus</taxon>
    </lineage>
</organism>
<dbReference type="InterPro" id="IPR021338">
    <property type="entry name" value="DUF2953"/>
</dbReference>
<name>A0A1H9DA02_9BACI</name>
<reference evidence="1 2" key="1">
    <citation type="submission" date="2016-10" db="EMBL/GenBank/DDBJ databases">
        <authorList>
            <person name="Varghese N."/>
            <person name="Submissions S."/>
        </authorList>
    </citation>
    <scope>NUCLEOTIDE SEQUENCE [LARGE SCALE GENOMIC DNA]</scope>
    <source>
        <strain evidence="1 2">CGMCC 1.7734</strain>
    </source>
</reference>
<accession>A0A1H9DA02</accession>
<evidence type="ECO:0000313" key="2">
    <source>
        <dbReference type="Proteomes" id="UP000198733"/>
    </source>
</evidence>
<dbReference type="Pfam" id="PF11167">
    <property type="entry name" value="DUF2953"/>
    <property type="match status" value="1"/>
</dbReference>
<dbReference type="Proteomes" id="UP000198733">
    <property type="component" value="Unassembled WGS sequence"/>
</dbReference>
<comment type="caution">
    <text evidence="1">The sequence shown here is derived from an EMBL/GenBank/DDBJ whole genome shotgun (WGS) entry which is preliminary data.</text>
</comment>
<proteinExistence type="predicted"/>
<evidence type="ECO:0008006" key="3">
    <source>
        <dbReference type="Google" id="ProtNLM"/>
    </source>
</evidence>
<keyword evidence="2" id="KW-1185">Reference proteome</keyword>
<dbReference type="RefSeq" id="WP_175476736.1">
    <property type="nucleotide sequence ID" value="NZ_FOEH01000002.1"/>
</dbReference>
<gene>
    <name evidence="1" type="ORF">SAMN05216232_1557</name>
</gene>
<dbReference type="EMBL" id="FOEH01000002">
    <property type="protein sequence ID" value="SEQ10352.1"/>
    <property type="molecule type" value="Genomic_DNA"/>
</dbReference>
<protein>
    <recommendedName>
        <fullName evidence="3">DUF2953 domain-containing protein</fullName>
    </recommendedName>
</protein>